<dbReference type="InterPro" id="IPR045004">
    <property type="entry name" value="ECH_dom"/>
</dbReference>
<dbReference type="EMBL" id="CAFBPW010000108">
    <property type="protein sequence ID" value="CAB5034882.1"/>
    <property type="molecule type" value="Genomic_DNA"/>
</dbReference>
<dbReference type="Gene3D" id="3.90.226.10">
    <property type="entry name" value="2-enoyl-CoA Hydratase, Chain A, domain 1"/>
    <property type="match status" value="1"/>
</dbReference>
<dbReference type="InterPro" id="IPR029045">
    <property type="entry name" value="ClpP/crotonase-like_dom_sf"/>
</dbReference>
<gene>
    <name evidence="2" type="ORF">UFOPK3046_00560</name>
    <name evidence="3" type="ORF">UFOPK4173_01034</name>
</gene>
<dbReference type="GO" id="GO:0006635">
    <property type="term" value="P:fatty acid beta-oxidation"/>
    <property type="evidence" value="ECO:0007669"/>
    <property type="project" value="TreeGrafter"/>
</dbReference>
<sequence>MSEHETITVELSEQGVATVTLNRPEVLNSFNSQMVHELHQLWRSMRHQDEVRCIVLTAAGDRAFCTGIDRTEQIDDGQGGARAVADHDDDRIAGFGSTPFHFDDPGELLGPKTNDLWKPVIAAVNGMACGGAFYMLGECDILLAAEHATFFDPHVTFGMTATFEPLHLLHKMPFGELVRMSLVGSHERISAAHAERIGLVSEVVPGADLLNTAQALAAVIASAPQRAVQGTLRSLWAGLELTRSQALAQGWAFIGLGNDDESIAEGQRKFSSGERITPRIR</sequence>
<feature type="domain" description="Enoyl-CoA hydratase/isomerase" evidence="1">
    <location>
        <begin position="17"/>
        <end position="235"/>
    </location>
</feature>
<dbReference type="EMBL" id="CAFAAQ010000034">
    <property type="protein sequence ID" value="CAB4801004.1"/>
    <property type="molecule type" value="Genomic_DNA"/>
</dbReference>
<proteinExistence type="predicted"/>
<reference evidence="2" key="1">
    <citation type="submission" date="2020-05" db="EMBL/GenBank/DDBJ databases">
        <authorList>
            <person name="Chiriac C."/>
            <person name="Salcher M."/>
            <person name="Ghai R."/>
            <person name="Kavagutti S V."/>
        </authorList>
    </citation>
    <scope>NUCLEOTIDE SEQUENCE</scope>
</reference>
<dbReference type="AlphaFoldDB" id="A0A6J6XZL5"/>
<evidence type="ECO:0000259" key="1">
    <source>
        <dbReference type="Pfam" id="PF16113"/>
    </source>
</evidence>
<dbReference type="PANTHER" id="PTHR11941">
    <property type="entry name" value="ENOYL-COA HYDRATASE-RELATED"/>
    <property type="match status" value="1"/>
</dbReference>
<evidence type="ECO:0000313" key="3">
    <source>
        <dbReference type="EMBL" id="CAB5034882.1"/>
    </source>
</evidence>
<accession>A0A6J6XZL5</accession>
<dbReference type="CDD" id="cd06558">
    <property type="entry name" value="crotonase-like"/>
    <property type="match status" value="1"/>
</dbReference>
<dbReference type="SUPFAM" id="SSF52096">
    <property type="entry name" value="ClpP/crotonase"/>
    <property type="match status" value="1"/>
</dbReference>
<dbReference type="PANTHER" id="PTHR11941:SF54">
    <property type="entry name" value="ENOYL-COA HYDRATASE, MITOCHONDRIAL"/>
    <property type="match status" value="1"/>
</dbReference>
<evidence type="ECO:0000313" key="2">
    <source>
        <dbReference type="EMBL" id="CAB4801004.1"/>
    </source>
</evidence>
<name>A0A6J6XZL5_9ZZZZ</name>
<organism evidence="2">
    <name type="scientific">freshwater metagenome</name>
    <dbReference type="NCBI Taxonomy" id="449393"/>
    <lineage>
        <taxon>unclassified sequences</taxon>
        <taxon>metagenomes</taxon>
        <taxon>ecological metagenomes</taxon>
    </lineage>
</organism>
<protein>
    <submittedName>
        <fullName evidence="2">Unannotated protein</fullName>
    </submittedName>
</protein>
<dbReference type="Pfam" id="PF16113">
    <property type="entry name" value="ECH_2"/>
    <property type="match status" value="1"/>
</dbReference>
<dbReference type="GO" id="GO:0003824">
    <property type="term" value="F:catalytic activity"/>
    <property type="evidence" value="ECO:0007669"/>
    <property type="project" value="UniProtKB-ARBA"/>
</dbReference>